<evidence type="ECO:0000313" key="3">
    <source>
        <dbReference type="EMBL" id="SHE29218.1"/>
    </source>
</evidence>
<accession>A0A1M4SAM1</accession>
<dbReference type="PANTHER" id="PTHR37828">
    <property type="entry name" value="GSR2449 PROTEIN"/>
    <property type="match status" value="1"/>
</dbReference>
<dbReference type="PANTHER" id="PTHR37828:SF1">
    <property type="entry name" value="YCII-RELATED DOMAIN-CONTAINING PROTEIN"/>
    <property type="match status" value="1"/>
</dbReference>
<evidence type="ECO:0000313" key="4">
    <source>
        <dbReference type="Proteomes" id="UP000184159"/>
    </source>
</evidence>
<dbReference type="Gene3D" id="3.30.70.1060">
    <property type="entry name" value="Dimeric alpha+beta barrel"/>
    <property type="match status" value="1"/>
</dbReference>
<keyword evidence="4" id="KW-1185">Reference proteome</keyword>
<protein>
    <submittedName>
        <fullName evidence="3">Uncharacterized conserved protein YciI, contains a putative active-site phosphohistidine</fullName>
    </submittedName>
</protein>
<comment type="similarity">
    <text evidence="1">Belongs to the YciI family.</text>
</comment>
<proteinExistence type="inferred from homology"/>
<reference evidence="4" key="1">
    <citation type="submission" date="2016-11" db="EMBL/GenBank/DDBJ databases">
        <authorList>
            <person name="Varghese N."/>
            <person name="Submissions S."/>
        </authorList>
    </citation>
    <scope>NUCLEOTIDE SEQUENCE [LARGE SCALE GENOMIC DNA]</scope>
    <source>
        <strain evidence="4">DSM 21264</strain>
    </source>
</reference>
<dbReference type="RefSeq" id="WP_072954051.1">
    <property type="nucleotide sequence ID" value="NZ_FQUH01000001.1"/>
</dbReference>
<gene>
    <name evidence="3" type="ORF">SAMN02745781_00005</name>
</gene>
<evidence type="ECO:0000256" key="1">
    <source>
        <dbReference type="ARBA" id="ARBA00007689"/>
    </source>
</evidence>
<name>A0A1M4SAM1_VIBGA</name>
<dbReference type="Pfam" id="PF03795">
    <property type="entry name" value="YCII"/>
    <property type="match status" value="1"/>
</dbReference>
<dbReference type="EMBL" id="FQUH01000001">
    <property type="protein sequence ID" value="SHE29218.1"/>
    <property type="molecule type" value="Genomic_DNA"/>
</dbReference>
<dbReference type="InterPro" id="IPR005545">
    <property type="entry name" value="YCII"/>
</dbReference>
<feature type="domain" description="YCII-related" evidence="2">
    <location>
        <begin position="7"/>
        <end position="84"/>
    </location>
</feature>
<sequence length="109" mass="12125">MNKYVAILSKKNRQLFSDELLRKHVSYLKAQEKSGVLVLCGPFSDNDSAIQVIMSDSLEAAKEIVQSDPFVSQGYYGELVVKELIEANAMNNWLVADPQTEANRASSQT</sequence>
<dbReference type="InterPro" id="IPR011008">
    <property type="entry name" value="Dimeric_a/b-barrel"/>
</dbReference>
<dbReference type="AlphaFoldDB" id="A0A1M4SAM1"/>
<evidence type="ECO:0000259" key="2">
    <source>
        <dbReference type="Pfam" id="PF03795"/>
    </source>
</evidence>
<organism evidence="3 4">
    <name type="scientific">Vibrio gazogenes DSM 21264 = NBRC 103151</name>
    <dbReference type="NCBI Taxonomy" id="1123492"/>
    <lineage>
        <taxon>Bacteria</taxon>
        <taxon>Pseudomonadati</taxon>
        <taxon>Pseudomonadota</taxon>
        <taxon>Gammaproteobacteria</taxon>
        <taxon>Vibrionales</taxon>
        <taxon>Vibrionaceae</taxon>
        <taxon>Vibrio</taxon>
    </lineage>
</organism>
<dbReference type="SUPFAM" id="SSF54909">
    <property type="entry name" value="Dimeric alpha+beta barrel"/>
    <property type="match status" value="1"/>
</dbReference>
<dbReference type="Proteomes" id="UP000184159">
    <property type="component" value="Unassembled WGS sequence"/>
</dbReference>